<accession>A0AA88DBW4</accession>
<dbReference type="AlphaFoldDB" id="A0AA88DBW4"/>
<comment type="caution">
    <text evidence="1">The sequence shown here is derived from an EMBL/GenBank/DDBJ whole genome shotgun (WGS) entry which is preliminary data.</text>
</comment>
<protein>
    <submittedName>
        <fullName evidence="1">Uncharacterized protein</fullName>
    </submittedName>
</protein>
<evidence type="ECO:0000313" key="2">
    <source>
        <dbReference type="Proteomes" id="UP001187192"/>
    </source>
</evidence>
<dbReference type="Proteomes" id="UP001187192">
    <property type="component" value="Unassembled WGS sequence"/>
</dbReference>
<keyword evidence="2" id="KW-1185">Reference proteome</keyword>
<reference evidence="1" key="1">
    <citation type="submission" date="2023-07" db="EMBL/GenBank/DDBJ databases">
        <title>draft genome sequence of fig (Ficus carica).</title>
        <authorList>
            <person name="Takahashi T."/>
            <person name="Nishimura K."/>
        </authorList>
    </citation>
    <scope>NUCLEOTIDE SEQUENCE</scope>
</reference>
<organism evidence="1 2">
    <name type="scientific">Ficus carica</name>
    <name type="common">Common fig</name>
    <dbReference type="NCBI Taxonomy" id="3494"/>
    <lineage>
        <taxon>Eukaryota</taxon>
        <taxon>Viridiplantae</taxon>
        <taxon>Streptophyta</taxon>
        <taxon>Embryophyta</taxon>
        <taxon>Tracheophyta</taxon>
        <taxon>Spermatophyta</taxon>
        <taxon>Magnoliopsida</taxon>
        <taxon>eudicotyledons</taxon>
        <taxon>Gunneridae</taxon>
        <taxon>Pentapetalae</taxon>
        <taxon>rosids</taxon>
        <taxon>fabids</taxon>
        <taxon>Rosales</taxon>
        <taxon>Moraceae</taxon>
        <taxon>Ficeae</taxon>
        <taxon>Ficus</taxon>
    </lineage>
</organism>
<dbReference type="EMBL" id="BTGU01000033">
    <property type="protein sequence ID" value="GMN50411.1"/>
    <property type="molecule type" value="Genomic_DNA"/>
</dbReference>
<name>A0AA88DBW4_FICCA</name>
<proteinExistence type="predicted"/>
<sequence>MSMPLGIWTRLGRGSDGVPLLTWDGMEVAVSPFHSELLAVLRALSVAVLKQWIDVIV</sequence>
<gene>
    <name evidence="1" type="ORF">TIFTF001_019576</name>
</gene>
<evidence type="ECO:0000313" key="1">
    <source>
        <dbReference type="EMBL" id="GMN50411.1"/>
    </source>
</evidence>